<name>A0ABD2Y864_9GENT</name>
<dbReference type="EC" id="2.7.13.3" evidence="2"/>
<dbReference type="Proteomes" id="UP001630127">
    <property type="component" value="Unassembled WGS sequence"/>
</dbReference>
<keyword evidence="5" id="KW-1185">Reference proteome</keyword>
<sequence>MKQTYQNRVDWIWDDRLGVDEGLERGGGGGTRIELGWDGDASGNEDTNLDANQLDYAQTAHASGKDLIALINEVLDQAKIESGRLELEAVPFDLRADLDKV</sequence>
<dbReference type="GO" id="GO:0004673">
    <property type="term" value="F:protein histidine kinase activity"/>
    <property type="evidence" value="ECO:0007669"/>
    <property type="project" value="UniProtKB-EC"/>
</dbReference>
<evidence type="ECO:0000256" key="3">
    <source>
        <dbReference type="ARBA" id="ARBA00022553"/>
    </source>
</evidence>
<dbReference type="AlphaFoldDB" id="A0ABD2Y864"/>
<dbReference type="Gene3D" id="1.10.287.130">
    <property type="match status" value="1"/>
</dbReference>
<evidence type="ECO:0000256" key="2">
    <source>
        <dbReference type="ARBA" id="ARBA00012438"/>
    </source>
</evidence>
<dbReference type="PANTHER" id="PTHR43719:SF35">
    <property type="entry name" value="HISTIDINE KINASE 2"/>
    <property type="match status" value="1"/>
</dbReference>
<gene>
    <name evidence="4" type="ORF">ACH5RR_036262</name>
</gene>
<proteinExistence type="predicted"/>
<dbReference type="EMBL" id="JBJUIK010000015">
    <property type="protein sequence ID" value="KAL3501813.1"/>
    <property type="molecule type" value="Genomic_DNA"/>
</dbReference>
<accession>A0ABD2Y864</accession>
<evidence type="ECO:0000256" key="1">
    <source>
        <dbReference type="ARBA" id="ARBA00000085"/>
    </source>
</evidence>
<keyword evidence="3" id="KW-0597">Phosphoprotein</keyword>
<evidence type="ECO:0000313" key="4">
    <source>
        <dbReference type="EMBL" id="KAL3501813.1"/>
    </source>
</evidence>
<organism evidence="4 5">
    <name type="scientific">Cinchona calisaya</name>
    <dbReference type="NCBI Taxonomy" id="153742"/>
    <lineage>
        <taxon>Eukaryota</taxon>
        <taxon>Viridiplantae</taxon>
        <taxon>Streptophyta</taxon>
        <taxon>Embryophyta</taxon>
        <taxon>Tracheophyta</taxon>
        <taxon>Spermatophyta</taxon>
        <taxon>Magnoliopsida</taxon>
        <taxon>eudicotyledons</taxon>
        <taxon>Gunneridae</taxon>
        <taxon>Pentapetalae</taxon>
        <taxon>asterids</taxon>
        <taxon>lamiids</taxon>
        <taxon>Gentianales</taxon>
        <taxon>Rubiaceae</taxon>
        <taxon>Cinchonoideae</taxon>
        <taxon>Cinchoneae</taxon>
        <taxon>Cinchona</taxon>
    </lineage>
</organism>
<protein>
    <recommendedName>
        <fullName evidence="2">histidine kinase</fullName>
        <ecNumber evidence="2">2.7.13.3</ecNumber>
    </recommendedName>
</protein>
<reference evidence="4 5" key="1">
    <citation type="submission" date="2024-11" db="EMBL/GenBank/DDBJ databases">
        <title>A near-complete genome assembly of Cinchona calisaya.</title>
        <authorList>
            <person name="Lian D.C."/>
            <person name="Zhao X.W."/>
            <person name="Wei L."/>
        </authorList>
    </citation>
    <scope>NUCLEOTIDE SEQUENCE [LARGE SCALE GENOMIC DNA]</scope>
    <source>
        <tissue evidence="4">Nenye</tissue>
    </source>
</reference>
<comment type="caution">
    <text evidence="4">The sequence shown here is derived from an EMBL/GenBank/DDBJ whole genome shotgun (WGS) entry which is preliminary data.</text>
</comment>
<comment type="catalytic activity">
    <reaction evidence="1">
        <text>ATP + protein L-histidine = ADP + protein N-phospho-L-histidine.</text>
        <dbReference type="EC" id="2.7.13.3"/>
    </reaction>
</comment>
<dbReference type="PANTHER" id="PTHR43719">
    <property type="entry name" value="TWO-COMPONENT HISTIDINE KINASE"/>
    <property type="match status" value="1"/>
</dbReference>
<evidence type="ECO:0000313" key="5">
    <source>
        <dbReference type="Proteomes" id="UP001630127"/>
    </source>
</evidence>
<dbReference type="InterPro" id="IPR050956">
    <property type="entry name" value="2C_system_His_kinase"/>
</dbReference>